<feature type="transmembrane region" description="Helical" evidence="1">
    <location>
        <begin position="36"/>
        <end position="53"/>
    </location>
</feature>
<feature type="transmembrane region" description="Helical" evidence="1">
    <location>
        <begin position="84"/>
        <end position="103"/>
    </location>
</feature>
<accession>A0AA94F2U2</accession>
<gene>
    <name evidence="2" type="ORF">EJB19_05730</name>
</gene>
<sequence length="230" mass="27313">MEDLTQKKTIRLISITYFATALLFLINEIFNINPSLSYLGLLRLILLQILYIYSSSKRNYLFIGVLVFVIISNFFFQYKTKSFLFYGMIAYLINRLLSLILVYQNITPKKIIPILICTIPFLFFYLYVIFLICYFYSSNFLILLFNGILMSLLGGISLSNYYLEKNEINNKNSFLLISIILFVMQNFIFILQKYFTLEKIFEPINIILNTSSLYIFYRFIILSEKYQNNK</sequence>
<reference evidence="2" key="1">
    <citation type="submission" date="2018-12" db="EMBL/GenBank/DDBJ databases">
        <title>Draft genome sequence of Flaovobacterium columnare BGFS27 isolated from channel catfish in Alabama.</title>
        <authorList>
            <person name="Cai W."/>
            <person name="Arias C."/>
        </authorList>
    </citation>
    <scope>NUCLEOTIDE SEQUENCE [LARGE SCALE GENOMIC DNA]</scope>
    <source>
        <strain evidence="2">BGFS27</strain>
    </source>
</reference>
<name>A0AA94F2U2_9FLAO</name>
<organism evidence="2">
    <name type="scientific">Flavobacterium columnare</name>
    <dbReference type="NCBI Taxonomy" id="996"/>
    <lineage>
        <taxon>Bacteria</taxon>
        <taxon>Pseudomonadati</taxon>
        <taxon>Bacteroidota</taxon>
        <taxon>Flavobacteriia</taxon>
        <taxon>Flavobacteriales</taxon>
        <taxon>Flavobacteriaceae</taxon>
        <taxon>Flavobacterium</taxon>
    </lineage>
</organism>
<proteinExistence type="predicted"/>
<feature type="transmembrane region" description="Helical" evidence="1">
    <location>
        <begin position="143"/>
        <end position="162"/>
    </location>
</feature>
<feature type="transmembrane region" description="Helical" evidence="1">
    <location>
        <begin position="115"/>
        <end position="137"/>
    </location>
</feature>
<feature type="transmembrane region" description="Helical" evidence="1">
    <location>
        <begin position="174"/>
        <end position="192"/>
    </location>
</feature>
<feature type="transmembrane region" description="Helical" evidence="1">
    <location>
        <begin position="204"/>
        <end position="221"/>
    </location>
</feature>
<keyword evidence="1" id="KW-1133">Transmembrane helix</keyword>
<dbReference type="EMBL" id="RWGX01000004">
    <property type="protein sequence ID" value="RVU87726.1"/>
    <property type="molecule type" value="Genomic_DNA"/>
</dbReference>
<evidence type="ECO:0000313" key="2">
    <source>
        <dbReference type="EMBL" id="RVU87726.1"/>
    </source>
</evidence>
<dbReference type="RefSeq" id="WP_127821910.1">
    <property type="nucleotide sequence ID" value="NZ_RWGX02000016.1"/>
</dbReference>
<protein>
    <recommendedName>
        <fullName evidence="3">YhhN-like protein</fullName>
    </recommendedName>
</protein>
<dbReference type="AlphaFoldDB" id="A0AA94F2U2"/>
<keyword evidence="1" id="KW-0472">Membrane</keyword>
<comment type="caution">
    <text evidence="2">The sequence shown here is derived from an EMBL/GenBank/DDBJ whole genome shotgun (WGS) entry which is preliminary data.</text>
</comment>
<feature type="transmembrane region" description="Helical" evidence="1">
    <location>
        <begin position="60"/>
        <end position="78"/>
    </location>
</feature>
<feature type="transmembrane region" description="Helical" evidence="1">
    <location>
        <begin position="12"/>
        <end position="30"/>
    </location>
</feature>
<evidence type="ECO:0008006" key="3">
    <source>
        <dbReference type="Google" id="ProtNLM"/>
    </source>
</evidence>
<keyword evidence="1" id="KW-0812">Transmembrane</keyword>
<evidence type="ECO:0000256" key="1">
    <source>
        <dbReference type="SAM" id="Phobius"/>
    </source>
</evidence>